<keyword evidence="4 6" id="KW-0472">Membrane</keyword>
<dbReference type="InterPro" id="IPR052165">
    <property type="entry name" value="Membrane_assoc_protease"/>
</dbReference>
<feature type="domain" description="NfeD-like C-terminal" evidence="7">
    <location>
        <begin position="441"/>
        <end position="494"/>
    </location>
</feature>
<evidence type="ECO:0000256" key="3">
    <source>
        <dbReference type="ARBA" id="ARBA00022989"/>
    </source>
</evidence>
<protein>
    <submittedName>
        <fullName evidence="10">Nodulation protein NfeD</fullName>
    </submittedName>
</protein>
<evidence type="ECO:0000256" key="1">
    <source>
        <dbReference type="ARBA" id="ARBA00004141"/>
    </source>
</evidence>
<feature type="transmembrane region" description="Helical" evidence="6">
    <location>
        <begin position="20"/>
        <end position="42"/>
    </location>
</feature>
<feature type="transmembrane region" description="Helical" evidence="6">
    <location>
        <begin position="300"/>
        <end position="322"/>
    </location>
</feature>
<feature type="domain" description="NfeD1b N-terminal" evidence="9">
    <location>
        <begin position="47"/>
        <end position="146"/>
    </location>
</feature>
<dbReference type="PANTHER" id="PTHR33507">
    <property type="entry name" value="INNER MEMBRANE PROTEIN YBBJ"/>
    <property type="match status" value="1"/>
</dbReference>
<evidence type="ECO:0000256" key="5">
    <source>
        <dbReference type="SAM" id="MobiDB-lite"/>
    </source>
</evidence>
<dbReference type="InterPro" id="IPR029045">
    <property type="entry name" value="ClpP/crotonase-like_dom_sf"/>
</dbReference>
<feature type="transmembrane region" description="Helical" evidence="6">
    <location>
        <begin position="353"/>
        <end position="370"/>
    </location>
</feature>
<evidence type="ECO:0000256" key="4">
    <source>
        <dbReference type="ARBA" id="ARBA00023136"/>
    </source>
</evidence>
<evidence type="ECO:0000313" key="10">
    <source>
        <dbReference type="EMBL" id="QQG66846.1"/>
    </source>
</evidence>
<dbReference type="Proteomes" id="UP000596092">
    <property type="component" value="Chromosome"/>
</dbReference>
<feature type="domain" description="NfeD integral membrane" evidence="8">
    <location>
        <begin position="309"/>
        <end position="424"/>
    </location>
</feature>
<feature type="compositionally biased region" description="Low complexity" evidence="5">
    <location>
        <begin position="160"/>
        <end position="176"/>
    </location>
</feature>
<evidence type="ECO:0000256" key="6">
    <source>
        <dbReference type="SAM" id="Phobius"/>
    </source>
</evidence>
<dbReference type="RefSeq" id="WP_199263132.1">
    <property type="nucleotide sequence ID" value="NZ_CP054140.1"/>
</dbReference>
<dbReference type="PANTHER" id="PTHR33507:SF4">
    <property type="entry name" value="NODULATION COMPETITIVENESS PROTEIN NFED"/>
    <property type="match status" value="1"/>
</dbReference>
<gene>
    <name evidence="10" type="ORF">HP555_13715</name>
</gene>
<evidence type="ECO:0000313" key="11">
    <source>
        <dbReference type="Proteomes" id="UP000596092"/>
    </source>
</evidence>
<comment type="subcellular location">
    <subcellularLocation>
        <location evidence="1">Membrane</location>
        <topology evidence="1">Multi-pass membrane protein</topology>
    </subcellularLocation>
</comment>
<feature type="transmembrane region" description="Helical" evidence="6">
    <location>
        <begin position="329"/>
        <end position="347"/>
    </location>
</feature>
<dbReference type="Pfam" id="PF25145">
    <property type="entry name" value="NfeD1b_N"/>
    <property type="match status" value="1"/>
</dbReference>
<dbReference type="AlphaFoldDB" id="A0A7T6ARI5"/>
<feature type="transmembrane region" description="Helical" evidence="6">
    <location>
        <begin position="377"/>
        <end position="396"/>
    </location>
</feature>
<dbReference type="InterPro" id="IPR056738">
    <property type="entry name" value="NfeD1b_N"/>
</dbReference>
<dbReference type="Pfam" id="PF24961">
    <property type="entry name" value="NfeD_membrane"/>
    <property type="match status" value="1"/>
</dbReference>
<dbReference type="InterPro" id="IPR012340">
    <property type="entry name" value="NA-bd_OB-fold"/>
</dbReference>
<dbReference type="KEGG" id="dog:HP555_13715"/>
<feature type="compositionally biased region" description="Basic and acidic residues" evidence="5">
    <location>
        <begin position="194"/>
        <end position="204"/>
    </location>
</feature>
<dbReference type="InterPro" id="IPR056739">
    <property type="entry name" value="NfeD_membrane"/>
</dbReference>
<dbReference type="Gene3D" id="2.40.50.140">
    <property type="entry name" value="Nucleic acid-binding proteins"/>
    <property type="match status" value="1"/>
</dbReference>
<dbReference type="EMBL" id="CP054140">
    <property type="protein sequence ID" value="QQG66846.1"/>
    <property type="molecule type" value="Genomic_DNA"/>
</dbReference>
<feature type="transmembrane region" description="Helical" evidence="6">
    <location>
        <begin position="402"/>
        <end position="424"/>
    </location>
</feature>
<name>A0A7T6ARI5_9BACT</name>
<accession>A0A7T6ARI5</accession>
<keyword evidence="2 6" id="KW-0812">Transmembrane</keyword>
<reference evidence="10 11" key="1">
    <citation type="submission" date="2020-05" db="EMBL/GenBank/DDBJ databases">
        <title>Complete genome of Desulfobulbus oligotrophicus.</title>
        <authorList>
            <person name="Podar M."/>
        </authorList>
    </citation>
    <scope>NUCLEOTIDE SEQUENCE [LARGE SCALE GENOMIC DNA]</scope>
    <source>
        <strain evidence="10 11">Prop6</strain>
    </source>
</reference>
<dbReference type="SUPFAM" id="SSF141322">
    <property type="entry name" value="NfeD domain-like"/>
    <property type="match status" value="1"/>
</dbReference>
<proteinExistence type="predicted"/>
<dbReference type="GO" id="GO:0016020">
    <property type="term" value="C:membrane"/>
    <property type="evidence" value="ECO:0007669"/>
    <property type="project" value="UniProtKB-SubCell"/>
</dbReference>
<dbReference type="Gene3D" id="3.90.226.10">
    <property type="entry name" value="2-enoyl-CoA Hydratase, Chain A, domain 1"/>
    <property type="match status" value="1"/>
</dbReference>
<dbReference type="SUPFAM" id="SSF52096">
    <property type="entry name" value="ClpP/crotonase"/>
    <property type="match status" value="1"/>
</dbReference>
<feature type="region of interest" description="Disordered" evidence="5">
    <location>
        <begin position="150"/>
        <end position="207"/>
    </location>
</feature>
<organism evidence="10 11">
    <name type="scientific">Desulfobulbus oligotrophicus</name>
    <dbReference type="NCBI Taxonomy" id="1909699"/>
    <lineage>
        <taxon>Bacteria</taxon>
        <taxon>Pseudomonadati</taxon>
        <taxon>Thermodesulfobacteriota</taxon>
        <taxon>Desulfobulbia</taxon>
        <taxon>Desulfobulbales</taxon>
        <taxon>Desulfobulbaceae</taxon>
        <taxon>Desulfobulbus</taxon>
    </lineage>
</organism>
<evidence type="ECO:0000259" key="8">
    <source>
        <dbReference type="Pfam" id="PF24961"/>
    </source>
</evidence>
<keyword evidence="3 6" id="KW-1133">Transmembrane helix</keyword>
<dbReference type="Pfam" id="PF01957">
    <property type="entry name" value="NfeD"/>
    <property type="match status" value="1"/>
</dbReference>
<dbReference type="CDD" id="cd07020">
    <property type="entry name" value="Clp_protease_NfeD_1"/>
    <property type="match status" value="1"/>
</dbReference>
<dbReference type="InterPro" id="IPR002810">
    <property type="entry name" value="NfeD-like_C"/>
</dbReference>
<evidence type="ECO:0000259" key="7">
    <source>
        <dbReference type="Pfam" id="PF01957"/>
    </source>
</evidence>
<evidence type="ECO:0000259" key="9">
    <source>
        <dbReference type="Pfam" id="PF25145"/>
    </source>
</evidence>
<sequence length="500" mass="52343">MRVLTFTDGRCCRQSRARTWLWYVVGAVLSVLLCALPGPAAASQDTVMVLRVEGAIGPATVDYIHRGLKRAVDSQAVLVVLEMDTPGGLDTSMRTIIKDILASPIPVATYVAPKGARAASAGTYILYASHIAAMAPATNIGAATPVAIGIGGPQPKKPDAAPNPSSPQPAQEPADSIIKKPGGKAPSATDQSAEDGKTMPKSDGDAMAAKSIEDATAYIRSLAQLRGRNVDFAVAAVREADSLSAEEALARKVIDYVAVDLPDLLRQLDGQEIGTTPDKKVLSTAQATVERFDPDWRTQVLAVMTNPQVALILMMIGVYGLFFEFTSPGFGVPGVAGAICLLMALYAFQLLPVNWAGVLLVGIGFAMMVAEVFMPSFGVLGIGGCIAFIVGGLFLMDTEAPGFGIPLTLIVGLAIVSAAVLLAIGGFAVRSVQRPVVSGREGMVGSLATVVGQGDNGQWWVYVHGERWLARSEHSLAPGARVRVVRLDGLTVEVIPVTDS</sequence>
<evidence type="ECO:0000256" key="2">
    <source>
        <dbReference type="ARBA" id="ARBA00022692"/>
    </source>
</evidence>
<keyword evidence="11" id="KW-1185">Reference proteome</keyword>